<dbReference type="Gene3D" id="3.60.15.10">
    <property type="entry name" value="Ribonuclease Z/Hydroxyacylglutathione hydrolase-like"/>
    <property type="match status" value="1"/>
</dbReference>
<dbReference type="EMBL" id="CP000083">
    <property type="protein sequence ID" value="AAZ25951.1"/>
    <property type="molecule type" value="Genomic_DNA"/>
</dbReference>
<reference evidence="2" key="1">
    <citation type="journal article" date="2005" name="Proc. Natl. Acad. Sci. U.S.A.">
        <title>The psychrophilic lifestyle as revealed by the genome sequence of Colwellia psychrerythraea 34H through genomic and proteomic analyses.</title>
        <authorList>
            <person name="Methe B.A."/>
            <person name="Nelson K.E."/>
            <person name="Deming J.W."/>
            <person name="Momen B."/>
            <person name="Melamud E."/>
            <person name="Zhang X."/>
            <person name="Moult J."/>
            <person name="Madupu R."/>
            <person name="Nelson W.C."/>
            <person name="Dodson R.J."/>
            <person name="Brinkac L.M."/>
            <person name="Daugherty S.C."/>
            <person name="Durkin A.S."/>
            <person name="DeBoy R.T."/>
            <person name="Kolonay J.F."/>
            <person name="Sullivan S.A."/>
            <person name="Zhou L."/>
            <person name="Davidsen T.M."/>
            <person name="Wu M."/>
            <person name="Huston A.L."/>
            <person name="Lewis M."/>
            <person name="Weaver B."/>
            <person name="Weidman J.F."/>
            <person name="Khouri H."/>
            <person name="Utterback T.R."/>
            <person name="Feldblyum T.V."/>
            <person name="Fraser C.M."/>
        </authorList>
    </citation>
    <scope>NUCLEOTIDE SEQUENCE [LARGE SCALE GENOMIC DNA]</scope>
    <source>
        <strain evidence="2">34H</strain>
    </source>
</reference>
<evidence type="ECO:0000313" key="3">
    <source>
        <dbReference type="Proteomes" id="UP000000547"/>
    </source>
</evidence>
<dbReference type="InterPro" id="IPR001279">
    <property type="entry name" value="Metallo-B-lactamas"/>
</dbReference>
<evidence type="ECO:0000313" key="2">
    <source>
        <dbReference type="EMBL" id="AAZ25951.1"/>
    </source>
</evidence>
<evidence type="ECO:0000259" key="1">
    <source>
        <dbReference type="SMART" id="SM00849"/>
    </source>
</evidence>
<dbReference type="RefSeq" id="WP_011042509.1">
    <property type="nucleotide sequence ID" value="NC_003910.7"/>
</dbReference>
<dbReference type="InterPro" id="IPR036866">
    <property type="entry name" value="RibonucZ/Hydroxyglut_hydro"/>
</dbReference>
<dbReference type="STRING" id="167879.CPS_1677"/>
<dbReference type="KEGG" id="cps:CPS_1677"/>
<name>Q484V0_COLP3</name>
<organism evidence="2 3">
    <name type="scientific">Colwellia psychrerythraea (strain 34H / ATCC BAA-681)</name>
    <name type="common">Vibrio psychroerythus</name>
    <dbReference type="NCBI Taxonomy" id="167879"/>
    <lineage>
        <taxon>Bacteria</taxon>
        <taxon>Pseudomonadati</taxon>
        <taxon>Pseudomonadota</taxon>
        <taxon>Gammaproteobacteria</taxon>
        <taxon>Alteromonadales</taxon>
        <taxon>Colwelliaceae</taxon>
        <taxon>Colwellia</taxon>
    </lineage>
</organism>
<dbReference type="AlphaFoldDB" id="Q484V0"/>
<dbReference type="Proteomes" id="UP000000547">
    <property type="component" value="Chromosome"/>
</dbReference>
<dbReference type="Pfam" id="PF00753">
    <property type="entry name" value="Lactamase_B"/>
    <property type="match status" value="1"/>
</dbReference>
<protein>
    <submittedName>
        <fullName evidence="2">Metallo-beta-lactamase family protein</fullName>
    </submittedName>
</protein>
<sequence>MSVIKLKSKLKYCHYAYDDEGYVIHMLTSNERTFFTNAYIIETKNSIVVVDTLMVNSDAILLRQYMDNINKPLIAVIITHGHPDHYNGTEIITGFKEVPIISTKGIRDCIQDTVDSKEVKWKPYFGQDWPEHKILPNQLVIDSEVVNLDGLDYSFRDLGAAESSSDLFFTLGEKRSVIFVGDVVFNNMHGFMNDGNSAQWLKVLQKLLTEIADVKLLFTGHGDPGDTHQLVQRQIDYISHYRSNLLAIIRGNQLLNDTQKQSFEQLMMANYPEFQLSSFIKAGIDAVSQELIVEQNDKP</sequence>
<dbReference type="PANTHER" id="PTHR42951:SF20">
    <property type="entry name" value="BETA LACTAMASE"/>
    <property type="match status" value="1"/>
</dbReference>
<dbReference type="InterPro" id="IPR050855">
    <property type="entry name" value="NDM-1-like"/>
</dbReference>
<dbReference type="PANTHER" id="PTHR42951">
    <property type="entry name" value="METALLO-BETA-LACTAMASE DOMAIN-CONTAINING"/>
    <property type="match status" value="1"/>
</dbReference>
<dbReference type="HOGENOM" id="CLU_074111_0_0_6"/>
<proteinExistence type="predicted"/>
<accession>Q484V0</accession>
<gene>
    <name evidence="2" type="ordered locus">CPS_1677</name>
</gene>
<dbReference type="SUPFAM" id="SSF56281">
    <property type="entry name" value="Metallo-hydrolase/oxidoreductase"/>
    <property type="match status" value="1"/>
</dbReference>
<feature type="domain" description="Metallo-beta-lactamase" evidence="1">
    <location>
        <begin position="35"/>
        <end position="221"/>
    </location>
</feature>
<dbReference type="SMART" id="SM00849">
    <property type="entry name" value="Lactamase_B"/>
    <property type="match status" value="1"/>
</dbReference>